<dbReference type="PANTHER" id="PTHR31218">
    <property type="entry name" value="WAT1-RELATED PROTEIN"/>
    <property type="match status" value="1"/>
</dbReference>
<dbReference type="InterPro" id="IPR037185">
    <property type="entry name" value="EmrE-like"/>
</dbReference>
<keyword evidence="10" id="KW-1185">Reference proteome</keyword>
<keyword evidence="4 7" id="KW-1133">Transmembrane helix</keyword>
<dbReference type="Pfam" id="PF00892">
    <property type="entry name" value="EamA"/>
    <property type="match status" value="2"/>
</dbReference>
<gene>
    <name evidence="9" type="ORF">BUALT_Bualt15G0076800</name>
</gene>
<feature type="transmembrane region" description="Helical" evidence="7">
    <location>
        <begin position="343"/>
        <end position="363"/>
    </location>
</feature>
<proteinExistence type="inferred from homology"/>
<dbReference type="GO" id="GO:0016020">
    <property type="term" value="C:membrane"/>
    <property type="evidence" value="ECO:0007669"/>
    <property type="project" value="UniProtKB-SubCell"/>
</dbReference>
<feature type="transmembrane region" description="Helical" evidence="7">
    <location>
        <begin position="168"/>
        <end position="186"/>
    </location>
</feature>
<dbReference type="AlphaFoldDB" id="A0AAV6WLQ3"/>
<organism evidence="9 10">
    <name type="scientific">Buddleja alternifolia</name>
    <dbReference type="NCBI Taxonomy" id="168488"/>
    <lineage>
        <taxon>Eukaryota</taxon>
        <taxon>Viridiplantae</taxon>
        <taxon>Streptophyta</taxon>
        <taxon>Embryophyta</taxon>
        <taxon>Tracheophyta</taxon>
        <taxon>Spermatophyta</taxon>
        <taxon>Magnoliopsida</taxon>
        <taxon>eudicotyledons</taxon>
        <taxon>Gunneridae</taxon>
        <taxon>Pentapetalae</taxon>
        <taxon>asterids</taxon>
        <taxon>lamiids</taxon>
        <taxon>Lamiales</taxon>
        <taxon>Scrophulariaceae</taxon>
        <taxon>Buddlejeae</taxon>
        <taxon>Buddleja</taxon>
    </lineage>
</organism>
<evidence type="ECO:0000256" key="4">
    <source>
        <dbReference type="ARBA" id="ARBA00022989"/>
    </source>
</evidence>
<dbReference type="InterPro" id="IPR030184">
    <property type="entry name" value="WAT1-related"/>
</dbReference>
<comment type="subcellular location">
    <subcellularLocation>
        <location evidence="1">Membrane</location>
        <topology evidence="1">Multi-pass membrane protein</topology>
    </subcellularLocation>
</comment>
<evidence type="ECO:0000256" key="6">
    <source>
        <dbReference type="SAM" id="MobiDB-lite"/>
    </source>
</evidence>
<feature type="transmembrane region" description="Helical" evidence="7">
    <location>
        <begin position="101"/>
        <end position="120"/>
    </location>
</feature>
<dbReference type="InterPro" id="IPR000620">
    <property type="entry name" value="EamA_dom"/>
</dbReference>
<dbReference type="GO" id="GO:0022857">
    <property type="term" value="F:transmembrane transporter activity"/>
    <property type="evidence" value="ECO:0007669"/>
    <property type="project" value="InterPro"/>
</dbReference>
<name>A0AAV6WLQ3_9LAMI</name>
<feature type="transmembrane region" description="Helical" evidence="7">
    <location>
        <begin position="317"/>
        <end position="337"/>
    </location>
</feature>
<dbReference type="EMBL" id="WHWC01000015">
    <property type="protein sequence ID" value="KAG8368734.1"/>
    <property type="molecule type" value="Genomic_DNA"/>
</dbReference>
<keyword evidence="3 7" id="KW-0812">Transmembrane</keyword>
<accession>A0AAV6WLQ3</accession>
<feature type="transmembrane region" description="Helical" evidence="7">
    <location>
        <begin position="76"/>
        <end position="94"/>
    </location>
</feature>
<reference evidence="9" key="1">
    <citation type="submission" date="2019-10" db="EMBL/GenBank/DDBJ databases">
        <authorList>
            <person name="Zhang R."/>
            <person name="Pan Y."/>
            <person name="Wang J."/>
            <person name="Ma R."/>
            <person name="Yu S."/>
        </authorList>
    </citation>
    <scope>NUCLEOTIDE SEQUENCE</scope>
    <source>
        <strain evidence="9">LA-IB0</strain>
        <tissue evidence="9">Leaf</tissue>
    </source>
</reference>
<feature type="region of interest" description="Disordered" evidence="6">
    <location>
        <begin position="379"/>
        <end position="424"/>
    </location>
</feature>
<evidence type="ECO:0000256" key="1">
    <source>
        <dbReference type="ARBA" id="ARBA00004141"/>
    </source>
</evidence>
<feature type="transmembrane region" description="Helical" evidence="7">
    <location>
        <begin position="18"/>
        <end position="37"/>
    </location>
</feature>
<feature type="transmembrane region" description="Helical" evidence="7">
    <location>
        <begin position="221"/>
        <end position="241"/>
    </location>
</feature>
<feature type="transmembrane region" description="Helical" evidence="7">
    <location>
        <begin position="132"/>
        <end position="156"/>
    </location>
</feature>
<feature type="transmembrane region" description="Helical" evidence="7">
    <location>
        <begin position="44"/>
        <end position="64"/>
    </location>
</feature>
<evidence type="ECO:0000256" key="5">
    <source>
        <dbReference type="ARBA" id="ARBA00023136"/>
    </source>
</evidence>
<evidence type="ECO:0000313" key="10">
    <source>
        <dbReference type="Proteomes" id="UP000826271"/>
    </source>
</evidence>
<keyword evidence="5 7" id="KW-0472">Membrane</keyword>
<feature type="domain" description="EamA" evidence="8">
    <location>
        <begin position="223"/>
        <end position="361"/>
    </location>
</feature>
<dbReference type="SUPFAM" id="SSF103481">
    <property type="entry name" value="Multidrug resistance efflux transporter EmrE"/>
    <property type="match status" value="2"/>
</dbReference>
<comment type="caution">
    <text evidence="9">The sequence shown here is derived from an EMBL/GenBank/DDBJ whole genome shotgun (WGS) entry which is preliminary data.</text>
</comment>
<evidence type="ECO:0000256" key="3">
    <source>
        <dbReference type="ARBA" id="ARBA00022692"/>
    </source>
</evidence>
<feature type="domain" description="EamA" evidence="8">
    <location>
        <begin position="82"/>
        <end position="183"/>
    </location>
</feature>
<evidence type="ECO:0000256" key="7">
    <source>
        <dbReference type="SAM" id="Phobius"/>
    </source>
</evidence>
<sequence length="424" mass="46838">MASYEKICNSIHGLKPTLIMVLVQTILSLVNVGYKLAANDGMSLSVLVAYRFMFGAAFIVPIAFFVERYVIPFSDLFSIIFSKFIIYNLIFYCFRKKRPKLTWTIVFYAFLCGLFGGALGQNLYLKSLVLTSATFVSAMANLVPALTFVVAICLRLEKLGWNTTAGKAKVLGTLLGIGGAMLFTFYEGPELKIGNTGINLLETTSTHHHHHSQTQGGGHNLVLGLFLALAGCVSYSLWLIIQAKAAELYPCPYSITAMMTLWGSVQGTVYALCTERDWNQWILGWDIRLLTVFVAGTLGSGLMFTLIAWCVRMRGPLFVSVFNPLLLVVVGVSGILFLEEKLFLGMVFGAILIVCGLYVVLWGKSKELKKVSQIKPENQVNKELGPNKGSSHGRSGRKEKEDEEEEKRDSHASSEVLGGLYMYP</sequence>
<dbReference type="Proteomes" id="UP000826271">
    <property type="component" value="Unassembled WGS sequence"/>
</dbReference>
<evidence type="ECO:0000256" key="2">
    <source>
        <dbReference type="ARBA" id="ARBA00007635"/>
    </source>
</evidence>
<comment type="similarity">
    <text evidence="2">Belongs to the drug/metabolite transporter (DMT) superfamily. Plant drug/metabolite exporter (P-DME) (TC 2.A.7.4) family.</text>
</comment>
<feature type="transmembrane region" description="Helical" evidence="7">
    <location>
        <begin position="287"/>
        <end position="310"/>
    </location>
</feature>
<evidence type="ECO:0000313" key="9">
    <source>
        <dbReference type="EMBL" id="KAG8368734.1"/>
    </source>
</evidence>
<protein>
    <recommendedName>
        <fullName evidence="8">EamA domain-containing protein</fullName>
    </recommendedName>
</protein>
<evidence type="ECO:0000259" key="8">
    <source>
        <dbReference type="Pfam" id="PF00892"/>
    </source>
</evidence>
<feature type="transmembrane region" description="Helical" evidence="7">
    <location>
        <begin position="253"/>
        <end position="272"/>
    </location>
</feature>